<feature type="transmembrane region" description="Helical" evidence="7">
    <location>
        <begin position="77"/>
        <end position="104"/>
    </location>
</feature>
<dbReference type="PANTHER" id="PTHR19139:SF199">
    <property type="entry name" value="MIP17260P"/>
    <property type="match status" value="1"/>
</dbReference>
<evidence type="ECO:0000313" key="10">
    <source>
        <dbReference type="Proteomes" id="UP000663829"/>
    </source>
</evidence>
<name>A0A815X9U9_9BILA</name>
<dbReference type="Proteomes" id="UP000663829">
    <property type="component" value="Unassembled WGS sequence"/>
</dbReference>
<feature type="transmembrane region" description="Helical" evidence="7">
    <location>
        <begin position="223"/>
        <end position="246"/>
    </location>
</feature>
<organism evidence="8 10">
    <name type="scientific">Didymodactylos carnosus</name>
    <dbReference type="NCBI Taxonomy" id="1234261"/>
    <lineage>
        <taxon>Eukaryota</taxon>
        <taxon>Metazoa</taxon>
        <taxon>Spiralia</taxon>
        <taxon>Gnathifera</taxon>
        <taxon>Rotifera</taxon>
        <taxon>Eurotatoria</taxon>
        <taxon>Bdelloidea</taxon>
        <taxon>Philodinida</taxon>
        <taxon>Philodinidae</taxon>
        <taxon>Didymodactylos</taxon>
    </lineage>
</organism>
<dbReference type="Proteomes" id="UP000681722">
    <property type="component" value="Unassembled WGS sequence"/>
</dbReference>
<evidence type="ECO:0000256" key="1">
    <source>
        <dbReference type="ARBA" id="ARBA00004141"/>
    </source>
</evidence>
<keyword evidence="5 7" id="KW-0472">Membrane</keyword>
<evidence type="ECO:0000313" key="9">
    <source>
        <dbReference type="EMBL" id="CAF4415952.1"/>
    </source>
</evidence>
<evidence type="ECO:0000256" key="5">
    <source>
        <dbReference type="ARBA" id="ARBA00023136"/>
    </source>
</evidence>
<keyword evidence="10" id="KW-1185">Reference proteome</keyword>
<dbReference type="OrthoDB" id="3222at2759"/>
<evidence type="ECO:0000256" key="6">
    <source>
        <dbReference type="RuleBase" id="RU000477"/>
    </source>
</evidence>
<protein>
    <recommendedName>
        <fullName evidence="11">Aquaporin</fullName>
    </recommendedName>
</protein>
<feature type="transmembrane region" description="Helical" evidence="7">
    <location>
        <begin position="183"/>
        <end position="199"/>
    </location>
</feature>
<dbReference type="PRINTS" id="PR00783">
    <property type="entry name" value="MINTRINSICP"/>
</dbReference>
<comment type="caution">
    <text evidence="8">The sequence shown here is derived from an EMBL/GenBank/DDBJ whole genome shotgun (WGS) entry which is preliminary data.</text>
</comment>
<dbReference type="InterPro" id="IPR000425">
    <property type="entry name" value="MIP"/>
</dbReference>
<reference evidence="8" key="1">
    <citation type="submission" date="2021-02" db="EMBL/GenBank/DDBJ databases">
        <authorList>
            <person name="Nowell W R."/>
        </authorList>
    </citation>
    <scope>NUCLEOTIDE SEQUENCE</scope>
</reference>
<dbReference type="PANTHER" id="PTHR19139">
    <property type="entry name" value="AQUAPORIN TRANSPORTER"/>
    <property type="match status" value="1"/>
</dbReference>
<sequence>MSTERLIPRIIDLEANIQDEDQVIVFSKRIENGFTQRPTSFVKFICELIGTLIFVFFGAGCAAKYPDLLTVSTAHGLVTIWLVYVFGPISGGHFNAGVTIAFALTGKMKKYEIIGYLISQCIGALIAGAFLLLLYDKTTGLGTPTLALGTTTVLQGFFIEFLCTMFISFIIFFTTTYQSHKEAALPIGLAVFSSFLVGADRDGAALNVWRWLGPAVASQTFKYYSWIYIAGPIGGFIVGYIAFFLYRRIWNWNIQQLILANPFRGYRCSC</sequence>
<comment type="subcellular location">
    <subcellularLocation>
        <location evidence="1">Membrane</location>
        <topology evidence="1">Multi-pass membrane protein</topology>
    </subcellularLocation>
</comment>
<evidence type="ECO:0008006" key="11">
    <source>
        <dbReference type="Google" id="ProtNLM"/>
    </source>
</evidence>
<feature type="transmembrane region" description="Helical" evidence="7">
    <location>
        <begin position="116"/>
        <end position="135"/>
    </location>
</feature>
<dbReference type="Gene3D" id="1.20.1080.10">
    <property type="entry name" value="Glycerol uptake facilitator protein"/>
    <property type="match status" value="1"/>
</dbReference>
<gene>
    <name evidence="8" type="ORF">GPM918_LOCUS39421</name>
    <name evidence="9" type="ORF">SRO942_LOCUS40290</name>
</gene>
<dbReference type="GO" id="GO:0015250">
    <property type="term" value="F:water channel activity"/>
    <property type="evidence" value="ECO:0007669"/>
    <property type="project" value="TreeGrafter"/>
</dbReference>
<feature type="transmembrane region" description="Helical" evidence="7">
    <location>
        <begin position="44"/>
        <end position="65"/>
    </location>
</feature>
<accession>A0A815X9U9</accession>
<evidence type="ECO:0000256" key="7">
    <source>
        <dbReference type="SAM" id="Phobius"/>
    </source>
</evidence>
<dbReference type="EMBL" id="CAJNOQ010027592">
    <property type="protein sequence ID" value="CAF1554819.1"/>
    <property type="molecule type" value="Genomic_DNA"/>
</dbReference>
<proteinExistence type="inferred from homology"/>
<keyword evidence="3 6" id="KW-0812">Transmembrane</keyword>
<dbReference type="EMBL" id="CAJOBC010093287">
    <property type="protein sequence ID" value="CAF4415952.1"/>
    <property type="molecule type" value="Genomic_DNA"/>
</dbReference>
<dbReference type="InterPro" id="IPR034294">
    <property type="entry name" value="Aquaporin_transptr"/>
</dbReference>
<dbReference type="InterPro" id="IPR023271">
    <property type="entry name" value="Aquaporin-like"/>
</dbReference>
<comment type="similarity">
    <text evidence="2 6">Belongs to the MIP/aquaporin (TC 1.A.8) family.</text>
</comment>
<evidence type="ECO:0000313" key="8">
    <source>
        <dbReference type="EMBL" id="CAF1554819.1"/>
    </source>
</evidence>
<evidence type="ECO:0000256" key="2">
    <source>
        <dbReference type="ARBA" id="ARBA00006175"/>
    </source>
</evidence>
<evidence type="ECO:0000256" key="3">
    <source>
        <dbReference type="ARBA" id="ARBA00022692"/>
    </source>
</evidence>
<dbReference type="AlphaFoldDB" id="A0A815X9U9"/>
<dbReference type="SUPFAM" id="SSF81338">
    <property type="entry name" value="Aquaporin-like"/>
    <property type="match status" value="1"/>
</dbReference>
<keyword evidence="6" id="KW-0813">Transport</keyword>
<evidence type="ECO:0000256" key="4">
    <source>
        <dbReference type="ARBA" id="ARBA00022989"/>
    </source>
</evidence>
<keyword evidence="4 7" id="KW-1133">Transmembrane helix</keyword>
<feature type="transmembrane region" description="Helical" evidence="7">
    <location>
        <begin position="155"/>
        <end position="176"/>
    </location>
</feature>
<dbReference type="GO" id="GO:0005886">
    <property type="term" value="C:plasma membrane"/>
    <property type="evidence" value="ECO:0007669"/>
    <property type="project" value="TreeGrafter"/>
</dbReference>
<dbReference type="Pfam" id="PF00230">
    <property type="entry name" value="MIP"/>
    <property type="match status" value="1"/>
</dbReference>